<evidence type="ECO:0000256" key="9">
    <source>
        <dbReference type="ARBA" id="ARBA00022962"/>
    </source>
</evidence>
<dbReference type="Gene3D" id="3.40.50.880">
    <property type="match status" value="1"/>
</dbReference>
<organism evidence="14 15">
    <name type="scientific">Vitrella brassicaformis (strain CCMP3155)</name>
    <dbReference type="NCBI Taxonomy" id="1169540"/>
    <lineage>
        <taxon>Eukaryota</taxon>
        <taxon>Sar</taxon>
        <taxon>Alveolata</taxon>
        <taxon>Colpodellida</taxon>
        <taxon>Vitrellaceae</taxon>
        <taxon>Vitrella</taxon>
    </lineage>
</organism>
<dbReference type="SUPFAM" id="SSF54810">
    <property type="entry name" value="GMP synthetase C-terminal dimerisation domain"/>
    <property type="match status" value="1"/>
</dbReference>
<dbReference type="PROSITE" id="PS51553">
    <property type="entry name" value="GMPS_ATP_PPASE"/>
    <property type="match status" value="1"/>
</dbReference>
<dbReference type="InParanoid" id="A0A0G4EE76"/>
<keyword evidence="7 11" id="KW-0658">Purine biosynthesis</keyword>
<evidence type="ECO:0000313" key="14">
    <source>
        <dbReference type="EMBL" id="CEL93668.1"/>
    </source>
</evidence>
<dbReference type="AlphaFoldDB" id="A0A0G4EE76"/>
<dbReference type="STRING" id="1169540.A0A0G4EE76"/>
<dbReference type="PANTHER" id="PTHR11922">
    <property type="entry name" value="GMP SYNTHASE-RELATED"/>
    <property type="match status" value="1"/>
</dbReference>
<dbReference type="InterPro" id="IPR029062">
    <property type="entry name" value="Class_I_gatase-like"/>
</dbReference>
<proteinExistence type="inferred from homology"/>
<keyword evidence="9" id="KW-0315">Glutamine amidotransferase</keyword>
<evidence type="ECO:0000256" key="12">
    <source>
        <dbReference type="SAM" id="MobiDB-lite"/>
    </source>
</evidence>
<dbReference type="GO" id="GO:0005524">
    <property type="term" value="F:ATP binding"/>
    <property type="evidence" value="ECO:0007669"/>
    <property type="project" value="UniProtKB-UniRule"/>
</dbReference>
<dbReference type="FunCoup" id="A0A0G4EE76">
    <property type="interactions" value="624"/>
</dbReference>
<dbReference type="Gene3D" id="3.40.50.620">
    <property type="entry name" value="HUPs"/>
    <property type="match status" value="1"/>
</dbReference>
<dbReference type="InterPro" id="IPR004739">
    <property type="entry name" value="GMP_synth_GATase"/>
</dbReference>
<dbReference type="Pfam" id="PF00117">
    <property type="entry name" value="GATase"/>
    <property type="match status" value="1"/>
</dbReference>
<feature type="region of interest" description="Disordered" evidence="12">
    <location>
        <begin position="136"/>
        <end position="165"/>
    </location>
</feature>
<dbReference type="InterPro" id="IPR014729">
    <property type="entry name" value="Rossmann-like_a/b/a_fold"/>
</dbReference>
<evidence type="ECO:0000256" key="10">
    <source>
        <dbReference type="ARBA" id="ARBA00031356"/>
    </source>
</evidence>
<dbReference type="CDD" id="cd01997">
    <property type="entry name" value="GMP_synthase_C"/>
    <property type="match status" value="1"/>
</dbReference>
<evidence type="ECO:0000256" key="7">
    <source>
        <dbReference type="ARBA" id="ARBA00022755"/>
    </source>
</evidence>
<dbReference type="PANTHER" id="PTHR11922:SF2">
    <property type="entry name" value="GMP SYNTHASE [GLUTAMINE-HYDROLYZING]"/>
    <property type="match status" value="1"/>
</dbReference>
<dbReference type="EC" id="6.3.5.2" evidence="2"/>
<evidence type="ECO:0000256" key="4">
    <source>
        <dbReference type="ARBA" id="ARBA00022598"/>
    </source>
</evidence>
<dbReference type="SUPFAM" id="SSF52402">
    <property type="entry name" value="Adenine nucleotide alpha hydrolases-like"/>
    <property type="match status" value="1"/>
</dbReference>
<dbReference type="GO" id="GO:0005829">
    <property type="term" value="C:cytosol"/>
    <property type="evidence" value="ECO:0007669"/>
    <property type="project" value="TreeGrafter"/>
</dbReference>
<dbReference type="UniPathway" id="UPA00189">
    <property type="reaction ID" value="UER00296"/>
</dbReference>
<keyword evidence="6 11" id="KW-0332">GMP biosynthesis</keyword>
<dbReference type="FunFam" id="3.30.300.10:FF:000002">
    <property type="entry name" value="GMP synthase [glutamine-hydrolyzing]"/>
    <property type="match status" value="1"/>
</dbReference>
<dbReference type="InterPro" id="IPR022955">
    <property type="entry name" value="GMP_synthase"/>
</dbReference>
<gene>
    <name evidence="14" type="ORF">Vbra_4879</name>
</gene>
<feature type="domain" description="GMPS ATP-PPase" evidence="13">
    <location>
        <begin position="252"/>
        <end position="447"/>
    </location>
</feature>
<dbReference type="Pfam" id="PF00958">
    <property type="entry name" value="GMP_synt_C"/>
    <property type="match status" value="1"/>
</dbReference>
<evidence type="ECO:0000256" key="6">
    <source>
        <dbReference type="ARBA" id="ARBA00022749"/>
    </source>
</evidence>
<keyword evidence="8 11" id="KW-0067">ATP-binding</keyword>
<dbReference type="Gene3D" id="3.30.300.10">
    <property type="match status" value="1"/>
</dbReference>
<keyword evidence="15" id="KW-1185">Reference proteome</keyword>
<dbReference type="PhylomeDB" id="A0A0G4EE76"/>
<evidence type="ECO:0000256" key="8">
    <source>
        <dbReference type="ARBA" id="ARBA00022840"/>
    </source>
</evidence>
<dbReference type="EMBL" id="CDMY01000182">
    <property type="protein sequence ID" value="CEL93668.1"/>
    <property type="molecule type" value="Genomic_DNA"/>
</dbReference>
<dbReference type="VEuPathDB" id="CryptoDB:Vbra_4879"/>
<reference evidence="14 15" key="1">
    <citation type="submission" date="2014-11" db="EMBL/GenBank/DDBJ databases">
        <authorList>
            <person name="Zhu J."/>
            <person name="Qi W."/>
            <person name="Song R."/>
        </authorList>
    </citation>
    <scope>NUCLEOTIDE SEQUENCE [LARGE SCALE GENOMIC DNA]</scope>
</reference>
<dbReference type="NCBIfam" id="TIGR00884">
    <property type="entry name" value="guaA_Cterm"/>
    <property type="match status" value="1"/>
</dbReference>
<feature type="binding site" evidence="11">
    <location>
        <begin position="279"/>
        <end position="285"/>
    </location>
    <ligand>
        <name>ATP</name>
        <dbReference type="ChEBI" id="CHEBI:30616"/>
    </ligand>
</feature>
<keyword evidence="5 11" id="KW-0547">Nucleotide-binding</keyword>
<dbReference type="NCBIfam" id="NF000848">
    <property type="entry name" value="PRK00074.1"/>
    <property type="match status" value="1"/>
</dbReference>
<evidence type="ECO:0000259" key="13">
    <source>
        <dbReference type="PROSITE" id="PS51553"/>
    </source>
</evidence>
<keyword evidence="4" id="KW-0436">Ligase</keyword>
<dbReference type="CDD" id="cd01742">
    <property type="entry name" value="GATase1_GMP_Synthase"/>
    <property type="match status" value="1"/>
</dbReference>
<dbReference type="HAMAP" id="MF_00344">
    <property type="entry name" value="GMP_synthase"/>
    <property type="match status" value="1"/>
</dbReference>
<comment type="pathway">
    <text evidence="1">Purine metabolism; GMP biosynthesis; GMP from XMP (L-Gln route): step 1/1.</text>
</comment>
<dbReference type="Proteomes" id="UP000041254">
    <property type="component" value="Unassembled WGS sequence"/>
</dbReference>
<name>A0A0G4EE76_VITBC</name>
<dbReference type="GO" id="GO:0003921">
    <property type="term" value="F:GMP synthase activity"/>
    <property type="evidence" value="ECO:0007669"/>
    <property type="project" value="InterPro"/>
</dbReference>
<sequence length="573" mass="64047">MAIAEEMHIDRILILDFGSQYSHLIVRRCREIGVYAELMRCDTNIDDIRNFSAKGIILSGGPYSVYEEEAPHCVPAFWQYVDQTHMPLLGICYGLQEMTYALKGKVSASAKREYGHAELMMKELNAEERKLDNQANHSPAVNGVPTAPRDSEPDPNQVHDNPTAVSPNVHRLFQGLVHNPTRVWMSHGDKVTQLAPGFQAIAVTPSSEYACVAHLEKQMFGLQFHPEVTHTDEGTQLIRNFILKICGAVPSWNMKNFAHTEMERLRRQIGERHVLGALSGGVDSTVAAALLHKAIGHKFHGVLIDTGLLRMHEGPEVIQRLKQHIPGLQVDCIDATQEFFDALKGVTDPEKKRKIIGGLFIECFEKATKELHLPVEGGFLLQGTLYPDVIESISFKGPSATIKTHHNVGGLPAKMKLQVLEPLRELFKDEVRALGMELGIDRSSVWRHPFPGPGLAIRILGEITRERADILRQADDIFLDEIRKSGDYDKIGQAFVVLLPDVKSVGVMGDSRTYEMACCIRAVATSDFMTADWYHMPYDVLARCSSRIINEVTGINRVCYDISSKPPATIEWE</sequence>
<evidence type="ECO:0000256" key="1">
    <source>
        <dbReference type="ARBA" id="ARBA00005153"/>
    </source>
</evidence>
<dbReference type="SUPFAM" id="SSF52317">
    <property type="entry name" value="Class I glutamine amidotransferase-like"/>
    <property type="match status" value="1"/>
</dbReference>
<dbReference type="InterPro" id="IPR017926">
    <property type="entry name" value="GATASE"/>
</dbReference>
<dbReference type="InterPro" id="IPR025777">
    <property type="entry name" value="GMPS_ATP_PPase_dom"/>
</dbReference>
<dbReference type="OMA" id="IWQSFAV"/>
<evidence type="ECO:0000256" key="3">
    <source>
        <dbReference type="ARBA" id="ARBA00021562"/>
    </source>
</evidence>
<accession>A0A0G4EE76</accession>
<dbReference type="OrthoDB" id="1724632at2759"/>
<dbReference type="PROSITE" id="PS51273">
    <property type="entry name" value="GATASE_TYPE_1"/>
    <property type="match status" value="1"/>
</dbReference>
<evidence type="ECO:0000313" key="15">
    <source>
        <dbReference type="Proteomes" id="UP000041254"/>
    </source>
</evidence>
<dbReference type="InterPro" id="IPR001674">
    <property type="entry name" value="GMP_synth_C"/>
</dbReference>
<evidence type="ECO:0000256" key="5">
    <source>
        <dbReference type="ARBA" id="ARBA00022741"/>
    </source>
</evidence>
<evidence type="ECO:0000256" key="2">
    <source>
        <dbReference type="ARBA" id="ARBA00012746"/>
    </source>
</evidence>
<evidence type="ECO:0000256" key="11">
    <source>
        <dbReference type="PROSITE-ProRule" id="PRU00886"/>
    </source>
</evidence>
<protein>
    <recommendedName>
        <fullName evidence="3">GMP synthase [glutamine-hydrolyzing]</fullName>
        <ecNumber evidence="2">6.3.5.2</ecNumber>
    </recommendedName>
    <alternativeName>
        <fullName evidence="10">Glutamine amidotransferase</fullName>
    </alternativeName>
</protein>